<keyword evidence="1" id="KW-0472">Membrane</keyword>
<sequence>MKPGDKVKSAESSHHLSIKPPDGSPNFSKFAFLPICYLLISFEVVTELLFHKNGIEVLYYWLISGENILISLFAILPIFVFIAFATNLCKLIYSVIRGKLGYYIFIGDRLHEGSLVYEENDSNKNILFVSEAHSPYPSPYFNELYKKLIFLKTPFGAIRKIDNQNMISLMVQITIAVCALSSSFAGICIILKTYAYTQLPIGEKFALLSHSFNLKDFIPFLVEISSFLFLLLFSIPFFWIASFIWIKVKIRNFRNIQNDKNHAPSLPNHIKIGSILTGRILKSVEAENENFDDSIPGKRTIYLIEFTDGFDTPIYINYHLTEKNFSSEQPQLEKSKVKKILNDWKKEKTNVSFRIIADRKYQNLLTLEPIL</sequence>
<feature type="transmembrane region" description="Helical" evidence="1">
    <location>
        <begin position="217"/>
        <end position="246"/>
    </location>
</feature>
<organism evidence="2 3">
    <name type="scientific">Leptospira santarosai str. ZUN179</name>
    <dbReference type="NCBI Taxonomy" id="1049985"/>
    <lineage>
        <taxon>Bacteria</taxon>
        <taxon>Pseudomonadati</taxon>
        <taxon>Spirochaetota</taxon>
        <taxon>Spirochaetia</taxon>
        <taxon>Leptospirales</taxon>
        <taxon>Leptospiraceae</taxon>
        <taxon>Leptospira</taxon>
    </lineage>
</organism>
<dbReference type="Proteomes" id="UP000012160">
    <property type="component" value="Unassembled WGS sequence"/>
</dbReference>
<reference evidence="2 3" key="1">
    <citation type="submission" date="2013-01" db="EMBL/GenBank/DDBJ databases">
        <authorList>
            <person name="Harkins D.M."/>
            <person name="Durkin A.S."/>
            <person name="Brinkac L.M."/>
            <person name="Haft D.H."/>
            <person name="Selengut J.D."/>
            <person name="Sanka R."/>
            <person name="DePew J."/>
            <person name="Purushe J."/>
            <person name="Matthias M.A."/>
            <person name="Vinetz J.M."/>
            <person name="Sutton G.G."/>
            <person name="Nierman W.C."/>
            <person name="Fouts D.E."/>
        </authorList>
    </citation>
    <scope>NUCLEOTIDE SEQUENCE [LARGE SCALE GENOMIC DNA]</scope>
    <source>
        <strain evidence="2 3">ZUN179</strain>
    </source>
</reference>
<evidence type="ECO:0000256" key="1">
    <source>
        <dbReference type="SAM" id="Phobius"/>
    </source>
</evidence>
<feature type="transmembrane region" description="Helical" evidence="1">
    <location>
        <begin position="169"/>
        <end position="197"/>
    </location>
</feature>
<keyword evidence="1" id="KW-1133">Transmembrane helix</keyword>
<evidence type="ECO:0000313" key="2">
    <source>
        <dbReference type="EMBL" id="EMO47206.1"/>
    </source>
</evidence>
<accession>M6UWS5</accession>
<dbReference type="RefSeq" id="WP_004482914.1">
    <property type="nucleotide sequence ID" value="NZ_AHOQ02000009.1"/>
</dbReference>
<name>M6UWS5_9LEPT</name>
<evidence type="ECO:0000313" key="3">
    <source>
        <dbReference type="Proteomes" id="UP000012160"/>
    </source>
</evidence>
<comment type="caution">
    <text evidence="2">The sequence shown here is derived from an EMBL/GenBank/DDBJ whole genome shotgun (WGS) entry which is preliminary data.</text>
</comment>
<gene>
    <name evidence="2" type="ORF">LEP1GSC187_1226</name>
</gene>
<protein>
    <submittedName>
        <fullName evidence="2">Uncharacterized protein</fullName>
    </submittedName>
</protein>
<keyword evidence="1" id="KW-0812">Transmembrane</keyword>
<dbReference type="AlphaFoldDB" id="M6UWS5"/>
<feature type="transmembrane region" description="Helical" evidence="1">
    <location>
        <begin position="70"/>
        <end position="93"/>
    </location>
</feature>
<dbReference type="EMBL" id="AHOQ02000009">
    <property type="protein sequence ID" value="EMO47206.1"/>
    <property type="molecule type" value="Genomic_DNA"/>
</dbReference>
<proteinExistence type="predicted"/>